<gene>
    <name evidence="7" type="ORF">D0Y50_11110</name>
</gene>
<comment type="subcellular location">
    <subcellularLocation>
        <location evidence="1">Membrane</location>
        <topology evidence="1">Multi-pass membrane protein</topology>
    </subcellularLocation>
</comment>
<evidence type="ECO:0000256" key="3">
    <source>
        <dbReference type="ARBA" id="ARBA00022989"/>
    </source>
</evidence>
<feature type="transmembrane region" description="Helical" evidence="5">
    <location>
        <begin position="219"/>
        <end position="240"/>
    </location>
</feature>
<dbReference type="EMBL" id="CP031769">
    <property type="protein sequence ID" value="AXR06857.1"/>
    <property type="molecule type" value="Genomic_DNA"/>
</dbReference>
<sequence>MSLHLLVNETRLQYYEMRQYWFETVSALAFMTAVFIGLFYGVKSFIVNQQDASSLDGLLFGFILWSFASSAYGSITKSVIEDTQKGYIEQLFLCPKGFVRVMLCRATIEALSGLIIMTIIAYLSMWLTGNWITLHLPMLYGILLLAAPSLVGLGLMVSGLALMFKRVSTIGAMLTLALMGLVALDGLPLNLFSLLPFVAGSSLARLAVLNHQPLELIDILIVAGNSAGYLFAGILIFTYCEKRAKRHNLIGQY</sequence>
<organism evidence="7 8">
    <name type="scientific">Salinimonas sediminis</name>
    <dbReference type="NCBI Taxonomy" id="2303538"/>
    <lineage>
        <taxon>Bacteria</taxon>
        <taxon>Pseudomonadati</taxon>
        <taxon>Pseudomonadota</taxon>
        <taxon>Gammaproteobacteria</taxon>
        <taxon>Alteromonadales</taxon>
        <taxon>Alteromonadaceae</taxon>
        <taxon>Alteromonas/Salinimonas group</taxon>
        <taxon>Salinimonas</taxon>
    </lineage>
</organism>
<evidence type="ECO:0000256" key="4">
    <source>
        <dbReference type="ARBA" id="ARBA00023136"/>
    </source>
</evidence>
<protein>
    <recommendedName>
        <fullName evidence="6">ABC-2 type transporter transmembrane domain-containing protein</fullName>
    </recommendedName>
</protein>
<evidence type="ECO:0000256" key="5">
    <source>
        <dbReference type="SAM" id="Phobius"/>
    </source>
</evidence>
<evidence type="ECO:0000256" key="1">
    <source>
        <dbReference type="ARBA" id="ARBA00004141"/>
    </source>
</evidence>
<reference evidence="7 8" key="1">
    <citation type="submission" date="2018-08" db="EMBL/GenBank/DDBJ databases">
        <title>Salinimonas sediminis sp. nov., a piezophilic bacterium isolated from a deep-sea sediment sample from the New Britain Trench.</title>
        <authorList>
            <person name="Cao J."/>
        </authorList>
    </citation>
    <scope>NUCLEOTIDE SEQUENCE [LARGE SCALE GENOMIC DNA]</scope>
    <source>
        <strain evidence="7 8">N102</strain>
    </source>
</reference>
<keyword evidence="4 5" id="KW-0472">Membrane</keyword>
<feature type="transmembrane region" description="Helical" evidence="5">
    <location>
        <begin position="57"/>
        <end position="75"/>
    </location>
</feature>
<feature type="transmembrane region" description="Helical" evidence="5">
    <location>
        <begin position="106"/>
        <end position="127"/>
    </location>
</feature>
<dbReference type="KEGG" id="salm:D0Y50_11110"/>
<evidence type="ECO:0000256" key="2">
    <source>
        <dbReference type="ARBA" id="ARBA00022692"/>
    </source>
</evidence>
<dbReference type="RefSeq" id="WP_117317001.1">
    <property type="nucleotide sequence ID" value="NZ_CP031769.1"/>
</dbReference>
<feature type="transmembrane region" description="Helical" evidence="5">
    <location>
        <begin position="139"/>
        <end position="164"/>
    </location>
</feature>
<evidence type="ECO:0000313" key="8">
    <source>
        <dbReference type="Proteomes" id="UP000262073"/>
    </source>
</evidence>
<keyword evidence="8" id="KW-1185">Reference proteome</keyword>
<dbReference type="GO" id="GO:0140359">
    <property type="term" value="F:ABC-type transporter activity"/>
    <property type="evidence" value="ECO:0007669"/>
    <property type="project" value="InterPro"/>
</dbReference>
<proteinExistence type="predicted"/>
<dbReference type="OrthoDB" id="9815972at2"/>
<keyword evidence="3 5" id="KW-1133">Transmembrane helix</keyword>
<dbReference type="PANTHER" id="PTHR43229">
    <property type="entry name" value="NODULATION PROTEIN J"/>
    <property type="match status" value="1"/>
</dbReference>
<dbReference type="PANTHER" id="PTHR43229:SF2">
    <property type="entry name" value="NODULATION PROTEIN J"/>
    <property type="match status" value="1"/>
</dbReference>
<dbReference type="InterPro" id="IPR013525">
    <property type="entry name" value="ABC2_TM"/>
</dbReference>
<keyword evidence="2 5" id="KW-0812">Transmembrane</keyword>
<dbReference type="AlphaFoldDB" id="A0A346NMV0"/>
<feature type="transmembrane region" description="Helical" evidence="5">
    <location>
        <begin position="176"/>
        <end position="199"/>
    </location>
</feature>
<name>A0A346NMV0_9ALTE</name>
<dbReference type="Proteomes" id="UP000262073">
    <property type="component" value="Chromosome"/>
</dbReference>
<dbReference type="GO" id="GO:0016020">
    <property type="term" value="C:membrane"/>
    <property type="evidence" value="ECO:0007669"/>
    <property type="project" value="UniProtKB-SubCell"/>
</dbReference>
<dbReference type="InterPro" id="IPR051784">
    <property type="entry name" value="Nod_factor_ABC_transporter"/>
</dbReference>
<feature type="domain" description="ABC-2 type transporter transmembrane" evidence="6">
    <location>
        <begin position="5"/>
        <end position="179"/>
    </location>
</feature>
<evidence type="ECO:0000259" key="6">
    <source>
        <dbReference type="Pfam" id="PF01061"/>
    </source>
</evidence>
<evidence type="ECO:0000313" key="7">
    <source>
        <dbReference type="EMBL" id="AXR06857.1"/>
    </source>
</evidence>
<accession>A0A346NMV0</accession>
<dbReference type="Pfam" id="PF01061">
    <property type="entry name" value="ABC2_membrane"/>
    <property type="match status" value="1"/>
</dbReference>
<feature type="transmembrane region" description="Helical" evidence="5">
    <location>
        <begin position="20"/>
        <end position="42"/>
    </location>
</feature>